<dbReference type="EMBL" id="QBMC01000026">
    <property type="protein sequence ID" value="PZO20753.1"/>
    <property type="molecule type" value="Genomic_DNA"/>
</dbReference>
<dbReference type="Pfam" id="PF13457">
    <property type="entry name" value="GW"/>
    <property type="match status" value="1"/>
</dbReference>
<dbReference type="GO" id="GO:0004674">
    <property type="term" value="F:protein serine/threonine kinase activity"/>
    <property type="evidence" value="ECO:0007669"/>
    <property type="project" value="UniProtKB-KW"/>
</dbReference>
<reference evidence="13" key="1">
    <citation type="submission" date="2018-04" db="EMBL/GenBank/DDBJ databases">
        <authorList>
            <person name="Cornet L."/>
        </authorList>
    </citation>
    <scope>NUCLEOTIDE SEQUENCE [LARGE SCALE GENOMIC DNA]</scope>
</reference>
<dbReference type="PANTHER" id="PTHR24363:SF0">
    <property type="entry name" value="SERINE_THREONINE KINASE LIKE DOMAIN CONTAINING 1"/>
    <property type="match status" value="1"/>
</dbReference>
<keyword evidence="5 12" id="KW-0418">Kinase</keyword>
<feature type="region of interest" description="Disordered" evidence="10">
    <location>
        <begin position="510"/>
        <end position="535"/>
    </location>
</feature>
<evidence type="ECO:0000256" key="10">
    <source>
        <dbReference type="SAM" id="MobiDB-lite"/>
    </source>
</evidence>
<dbReference type="Pfam" id="PF00069">
    <property type="entry name" value="Pkinase"/>
    <property type="match status" value="1"/>
</dbReference>
<dbReference type="Gene3D" id="1.10.510.10">
    <property type="entry name" value="Transferase(Phosphotransferase) domain 1"/>
    <property type="match status" value="1"/>
</dbReference>
<dbReference type="PROSITE" id="PS50011">
    <property type="entry name" value="PROTEIN_KINASE_DOM"/>
    <property type="match status" value="1"/>
</dbReference>
<feature type="region of interest" description="Disordered" evidence="10">
    <location>
        <begin position="375"/>
        <end position="447"/>
    </location>
</feature>
<proteinExistence type="predicted"/>
<feature type="compositionally biased region" description="Low complexity" evidence="10">
    <location>
        <begin position="510"/>
        <end position="521"/>
    </location>
</feature>
<name>A0A2W4UIF4_9CYAN</name>
<dbReference type="InterPro" id="IPR025987">
    <property type="entry name" value="GW_dom"/>
</dbReference>
<organism evidence="12 13">
    <name type="scientific">Leptolyngbya foveolarum</name>
    <dbReference type="NCBI Taxonomy" id="47253"/>
    <lineage>
        <taxon>Bacteria</taxon>
        <taxon>Bacillati</taxon>
        <taxon>Cyanobacteriota</taxon>
        <taxon>Cyanophyceae</taxon>
        <taxon>Leptolyngbyales</taxon>
        <taxon>Leptolyngbyaceae</taxon>
        <taxon>Leptolyngbya group</taxon>
        <taxon>Leptolyngbya</taxon>
    </lineage>
</organism>
<evidence type="ECO:0000259" key="11">
    <source>
        <dbReference type="PROSITE" id="PS50011"/>
    </source>
</evidence>
<dbReference type="Gene3D" id="2.30.30.40">
    <property type="entry name" value="SH3 Domains"/>
    <property type="match status" value="1"/>
</dbReference>
<dbReference type="PANTHER" id="PTHR24363">
    <property type="entry name" value="SERINE/THREONINE PROTEIN KINASE"/>
    <property type="match status" value="1"/>
</dbReference>
<dbReference type="InterPro" id="IPR003646">
    <property type="entry name" value="SH3-like_bac-type"/>
</dbReference>
<comment type="catalytic activity">
    <reaction evidence="7">
        <text>L-threonyl-[protein] + ATP = O-phospho-L-threonyl-[protein] + ADP + H(+)</text>
        <dbReference type="Rhea" id="RHEA:46608"/>
        <dbReference type="Rhea" id="RHEA-COMP:11060"/>
        <dbReference type="Rhea" id="RHEA-COMP:11605"/>
        <dbReference type="ChEBI" id="CHEBI:15378"/>
        <dbReference type="ChEBI" id="CHEBI:30013"/>
        <dbReference type="ChEBI" id="CHEBI:30616"/>
        <dbReference type="ChEBI" id="CHEBI:61977"/>
        <dbReference type="ChEBI" id="CHEBI:456216"/>
        <dbReference type="EC" id="2.7.11.1"/>
    </reaction>
</comment>
<dbReference type="Proteomes" id="UP000249354">
    <property type="component" value="Unassembled WGS sequence"/>
</dbReference>
<evidence type="ECO:0000313" key="12">
    <source>
        <dbReference type="EMBL" id="PZO20753.1"/>
    </source>
</evidence>
<reference evidence="12 13" key="2">
    <citation type="submission" date="2018-06" db="EMBL/GenBank/DDBJ databases">
        <title>Metagenomic assembly of (sub)arctic Cyanobacteria and their associated microbiome from non-axenic cultures.</title>
        <authorList>
            <person name="Baurain D."/>
        </authorList>
    </citation>
    <scope>NUCLEOTIDE SEQUENCE [LARGE SCALE GENOMIC DNA]</scope>
    <source>
        <strain evidence="12">ULC129bin1</strain>
    </source>
</reference>
<evidence type="ECO:0000313" key="13">
    <source>
        <dbReference type="Proteomes" id="UP000249354"/>
    </source>
</evidence>
<evidence type="ECO:0000256" key="2">
    <source>
        <dbReference type="ARBA" id="ARBA00022527"/>
    </source>
</evidence>
<evidence type="ECO:0000256" key="4">
    <source>
        <dbReference type="ARBA" id="ARBA00022741"/>
    </source>
</evidence>
<feature type="compositionally biased region" description="Low complexity" evidence="10">
    <location>
        <begin position="312"/>
        <end position="323"/>
    </location>
</feature>
<evidence type="ECO:0000256" key="5">
    <source>
        <dbReference type="ARBA" id="ARBA00022777"/>
    </source>
</evidence>
<dbReference type="InterPro" id="IPR000719">
    <property type="entry name" value="Prot_kinase_dom"/>
</dbReference>
<keyword evidence="2 12" id="KW-0723">Serine/threonine-protein kinase</keyword>
<keyword evidence="3" id="KW-0808">Transferase</keyword>
<keyword evidence="4 9" id="KW-0547">Nucleotide-binding</keyword>
<feature type="region of interest" description="Disordered" evidence="10">
    <location>
        <begin position="304"/>
        <end position="333"/>
    </location>
</feature>
<comment type="catalytic activity">
    <reaction evidence="8">
        <text>L-seryl-[protein] + ATP = O-phospho-L-seryl-[protein] + ADP + H(+)</text>
        <dbReference type="Rhea" id="RHEA:17989"/>
        <dbReference type="Rhea" id="RHEA-COMP:9863"/>
        <dbReference type="Rhea" id="RHEA-COMP:11604"/>
        <dbReference type="ChEBI" id="CHEBI:15378"/>
        <dbReference type="ChEBI" id="CHEBI:29999"/>
        <dbReference type="ChEBI" id="CHEBI:30616"/>
        <dbReference type="ChEBI" id="CHEBI:83421"/>
        <dbReference type="ChEBI" id="CHEBI:456216"/>
        <dbReference type="EC" id="2.7.11.1"/>
    </reaction>
</comment>
<keyword evidence="6 9" id="KW-0067">ATP-binding</keyword>
<dbReference type="AlphaFoldDB" id="A0A2W4UIF4"/>
<dbReference type="CDD" id="cd14014">
    <property type="entry name" value="STKc_PknB_like"/>
    <property type="match status" value="1"/>
</dbReference>
<dbReference type="SMART" id="SM00220">
    <property type="entry name" value="S_TKc"/>
    <property type="match status" value="1"/>
</dbReference>
<dbReference type="InterPro" id="IPR008271">
    <property type="entry name" value="Ser/Thr_kinase_AS"/>
</dbReference>
<evidence type="ECO:0000256" key="1">
    <source>
        <dbReference type="ARBA" id="ARBA00012513"/>
    </source>
</evidence>
<feature type="compositionally biased region" description="Polar residues" evidence="10">
    <location>
        <begin position="434"/>
        <end position="447"/>
    </location>
</feature>
<accession>A0A2W4UIF4</accession>
<comment type="caution">
    <text evidence="12">The sequence shown here is derived from an EMBL/GenBank/DDBJ whole genome shotgun (WGS) entry which is preliminary data.</text>
</comment>
<dbReference type="PROSITE" id="PS00108">
    <property type="entry name" value="PROTEIN_KINASE_ST"/>
    <property type="match status" value="1"/>
</dbReference>
<sequence length="600" mass="64009">MLINRRYKVIRTLGEGGFGHAYLTEDTQMPSHRQCVVKQLKPVAAGTEIYQVVQQRFEREAAMLEKLGENHPQIPRLYAYFSENQQFYLVQEWIEGETLDALVEQGVLDEAKVIAIVSSLLKVLDFIHTQGVIHRDIKPDNVILRSHSQQPVLIDFGAMRETMGTVFNSRNHPISSIVIGTPGYMSSEQAAGRPVPSSDLYSLGLMAIYLLTGKIPQELPSDPRSGELIWQDLATHVSPQLIAVIDRAVQSHPRDRYSSALEMLSALSGFATASDAPATLMSLPMSPPTANRAAMSEVKTVAIAGSHPPYPSSSQTQQHPQSTVNQPLSQPPLAAVETSSSRLFSPWLLGTVAAVVGAIAIGGGLVFSQLSGDSAVKSASGNSAENSTKKAAKGINPVVGDRKDKLAPAADSETPPDEPTESTAQAEPEAPSSEYPQNTPDNTQVTLTGQGAGRIAIYDQPTTTANSSSYGAPGDRALSVEKTTNRSGDWNYVQLESGAEGWVQSQFIAAGSPPSAAQPSSETLPPPKAQSSGYGQLTGSGSVEVFSAPSYSASAPHYGLSGDRVVLLDSTQGDDGLTWYQVQFESGAVGWISSDFMSIP</sequence>
<gene>
    <name evidence="12" type="ORF">DCF25_06140</name>
</gene>
<evidence type="ECO:0000256" key="8">
    <source>
        <dbReference type="ARBA" id="ARBA00048679"/>
    </source>
</evidence>
<dbReference type="GO" id="GO:0005524">
    <property type="term" value="F:ATP binding"/>
    <property type="evidence" value="ECO:0007669"/>
    <property type="project" value="UniProtKB-UniRule"/>
</dbReference>
<dbReference type="Pfam" id="PF08239">
    <property type="entry name" value="SH3_3"/>
    <property type="match status" value="1"/>
</dbReference>
<dbReference type="InterPro" id="IPR011009">
    <property type="entry name" value="Kinase-like_dom_sf"/>
</dbReference>
<evidence type="ECO:0000256" key="6">
    <source>
        <dbReference type="ARBA" id="ARBA00022840"/>
    </source>
</evidence>
<dbReference type="PROSITE" id="PS00107">
    <property type="entry name" value="PROTEIN_KINASE_ATP"/>
    <property type="match status" value="1"/>
</dbReference>
<feature type="compositionally biased region" description="Polar residues" evidence="10">
    <location>
        <begin position="375"/>
        <end position="386"/>
    </location>
</feature>
<dbReference type="InterPro" id="IPR017441">
    <property type="entry name" value="Protein_kinase_ATP_BS"/>
</dbReference>
<feature type="binding site" evidence="9">
    <location>
        <position position="38"/>
    </location>
    <ligand>
        <name>ATP</name>
        <dbReference type="ChEBI" id="CHEBI:30616"/>
    </ligand>
</feature>
<dbReference type="EC" id="2.7.11.1" evidence="1"/>
<protein>
    <recommendedName>
        <fullName evidence="1">non-specific serine/threonine protein kinase</fullName>
        <ecNumber evidence="1">2.7.11.1</ecNumber>
    </recommendedName>
</protein>
<evidence type="ECO:0000256" key="3">
    <source>
        <dbReference type="ARBA" id="ARBA00022679"/>
    </source>
</evidence>
<evidence type="ECO:0000256" key="7">
    <source>
        <dbReference type="ARBA" id="ARBA00047899"/>
    </source>
</evidence>
<feature type="domain" description="Protein kinase" evidence="11">
    <location>
        <begin position="7"/>
        <end position="271"/>
    </location>
</feature>
<evidence type="ECO:0000256" key="9">
    <source>
        <dbReference type="PROSITE-ProRule" id="PRU10141"/>
    </source>
</evidence>
<dbReference type="SUPFAM" id="SSF56112">
    <property type="entry name" value="Protein kinase-like (PK-like)"/>
    <property type="match status" value="1"/>
</dbReference>